<evidence type="ECO:0000313" key="2">
    <source>
        <dbReference type="EMBL" id="AAU93575.1"/>
    </source>
</evidence>
<sequence length="250" mass="26580">MTINIEGKMDFTATGISVQRPCTYRQDDDENDDKECSGSEKRFWSGLCHGGNRWYYAPAFSGSSWDFVKAGDMSRKTAVKAGATIHGQDVGQKMARDGGSARRHQQRPIDRRVGGGGLALANRHAAAASRQRDREISAESAPGPSLIPAPPARARSTPLAVKKAVSRARSPRFPPGLTCIGVAAVPASNAGARARPAGGGDEGIGIIIAPRHHPGQTTVRRALAPRNVAFVAVFVRLCEDRVASDFAQAK</sequence>
<evidence type="ECO:0000313" key="3">
    <source>
        <dbReference type="Proteomes" id="UP000000763"/>
    </source>
</evidence>
<dbReference type="AlphaFoldDB" id="Q60EF0"/>
<name>Q60EF0_ORYSJ</name>
<reference evidence="3" key="2">
    <citation type="journal article" date="2008" name="Nucleic Acids Res.">
        <title>The rice annotation project database (RAP-DB): 2008 update.</title>
        <authorList>
            <consortium name="The rice annotation project (RAP)"/>
        </authorList>
    </citation>
    <scope>GENOME REANNOTATION</scope>
    <source>
        <strain evidence="3">cv. Nipponbare</strain>
    </source>
</reference>
<feature type="compositionally biased region" description="Low complexity" evidence="1">
    <location>
        <begin position="119"/>
        <end position="128"/>
    </location>
</feature>
<dbReference type="Proteomes" id="UP000000763">
    <property type="component" value="Chromosome 5"/>
</dbReference>
<feature type="region of interest" description="Disordered" evidence="1">
    <location>
        <begin position="89"/>
        <end position="155"/>
    </location>
</feature>
<protein>
    <submittedName>
        <fullName evidence="2">Uncharacterized protein</fullName>
    </submittedName>
</protein>
<gene>
    <name evidence="2" type="ORF">P0599F04.6</name>
</gene>
<proteinExistence type="predicted"/>
<organism evidence="2 3">
    <name type="scientific">Oryza sativa subsp. japonica</name>
    <name type="common">Rice</name>
    <dbReference type="NCBI Taxonomy" id="39947"/>
    <lineage>
        <taxon>Eukaryota</taxon>
        <taxon>Viridiplantae</taxon>
        <taxon>Streptophyta</taxon>
        <taxon>Embryophyta</taxon>
        <taxon>Tracheophyta</taxon>
        <taxon>Spermatophyta</taxon>
        <taxon>Magnoliopsida</taxon>
        <taxon>Liliopsida</taxon>
        <taxon>Poales</taxon>
        <taxon>Poaceae</taxon>
        <taxon>BOP clade</taxon>
        <taxon>Oryzoideae</taxon>
        <taxon>Oryzeae</taxon>
        <taxon>Oryzinae</taxon>
        <taxon>Oryza</taxon>
        <taxon>Oryza sativa</taxon>
    </lineage>
</organism>
<accession>Q60EF0</accession>
<evidence type="ECO:0000256" key="1">
    <source>
        <dbReference type="SAM" id="MobiDB-lite"/>
    </source>
</evidence>
<dbReference type="EMBL" id="AC132491">
    <property type="protein sequence ID" value="AAU93575.1"/>
    <property type="molecule type" value="Genomic_DNA"/>
</dbReference>
<reference evidence="3" key="1">
    <citation type="journal article" date="2005" name="Nature">
        <title>The map-based sequence of the rice genome.</title>
        <authorList>
            <consortium name="International rice genome sequencing project (IRGSP)"/>
            <person name="Matsumoto T."/>
            <person name="Wu J."/>
            <person name="Kanamori H."/>
            <person name="Katayose Y."/>
            <person name="Fujisawa M."/>
            <person name="Namiki N."/>
            <person name="Mizuno H."/>
            <person name="Yamamoto K."/>
            <person name="Antonio B.A."/>
            <person name="Baba T."/>
            <person name="Sakata K."/>
            <person name="Nagamura Y."/>
            <person name="Aoki H."/>
            <person name="Arikawa K."/>
            <person name="Arita K."/>
            <person name="Bito T."/>
            <person name="Chiden Y."/>
            <person name="Fujitsuka N."/>
            <person name="Fukunaka R."/>
            <person name="Hamada M."/>
            <person name="Harada C."/>
            <person name="Hayashi A."/>
            <person name="Hijishita S."/>
            <person name="Honda M."/>
            <person name="Hosokawa S."/>
            <person name="Ichikawa Y."/>
            <person name="Idonuma A."/>
            <person name="Iijima M."/>
            <person name="Ikeda M."/>
            <person name="Ikeno M."/>
            <person name="Ito K."/>
            <person name="Ito S."/>
            <person name="Ito T."/>
            <person name="Ito Y."/>
            <person name="Ito Y."/>
            <person name="Iwabuchi A."/>
            <person name="Kamiya K."/>
            <person name="Karasawa W."/>
            <person name="Kurita K."/>
            <person name="Katagiri S."/>
            <person name="Kikuta A."/>
            <person name="Kobayashi H."/>
            <person name="Kobayashi N."/>
            <person name="Machita K."/>
            <person name="Maehara T."/>
            <person name="Masukawa M."/>
            <person name="Mizubayashi T."/>
            <person name="Mukai Y."/>
            <person name="Nagasaki H."/>
            <person name="Nagata Y."/>
            <person name="Naito S."/>
            <person name="Nakashima M."/>
            <person name="Nakama Y."/>
            <person name="Nakamichi Y."/>
            <person name="Nakamura M."/>
            <person name="Meguro A."/>
            <person name="Negishi M."/>
            <person name="Ohta I."/>
            <person name="Ohta T."/>
            <person name="Okamoto M."/>
            <person name="Ono N."/>
            <person name="Saji S."/>
            <person name="Sakaguchi M."/>
            <person name="Sakai K."/>
            <person name="Shibata M."/>
            <person name="Shimokawa T."/>
            <person name="Song J."/>
            <person name="Takazaki Y."/>
            <person name="Terasawa K."/>
            <person name="Tsugane M."/>
            <person name="Tsuji K."/>
            <person name="Ueda S."/>
            <person name="Waki K."/>
            <person name="Yamagata H."/>
            <person name="Yamamoto M."/>
            <person name="Yamamoto S."/>
            <person name="Yamane H."/>
            <person name="Yoshiki S."/>
            <person name="Yoshihara R."/>
            <person name="Yukawa K."/>
            <person name="Zhong H."/>
            <person name="Yano M."/>
            <person name="Yuan Q."/>
            <person name="Ouyang S."/>
            <person name="Liu J."/>
            <person name="Jones K.M."/>
            <person name="Gansberger K."/>
            <person name="Moffat K."/>
            <person name="Hill J."/>
            <person name="Bera J."/>
            <person name="Fadrosh D."/>
            <person name="Jin S."/>
            <person name="Johri S."/>
            <person name="Kim M."/>
            <person name="Overton L."/>
            <person name="Reardon M."/>
            <person name="Tsitrin T."/>
            <person name="Vuong H."/>
            <person name="Weaver B."/>
            <person name="Ciecko A."/>
            <person name="Tallon L."/>
            <person name="Jackson J."/>
            <person name="Pai G."/>
            <person name="Aken S.V."/>
            <person name="Utterback T."/>
            <person name="Reidmuller S."/>
            <person name="Feldblyum T."/>
            <person name="Hsiao J."/>
            <person name="Zismann V."/>
            <person name="Iobst S."/>
            <person name="de Vazeille A.R."/>
            <person name="Buell C.R."/>
            <person name="Ying K."/>
            <person name="Li Y."/>
            <person name="Lu T."/>
            <person name="Huang Y."/>
            <person name="Zhao Q."/>
            <person name="Feng Q."/>
            <person name="Zhang L."/>
            <person name="Zhu J."/>
            <person name="Weng Q."/>
            <person name="Mu J."/>
            <person name="Lu Y."/>
            <person name="Fan D."/>
            <person name="Liu Y."/>
            <person name="Guan J."/>
            <person name="Zhang Y."/>
            <person name="Yu S."/>
            <person name="Liu X."/>
            <person name="Zhang Y."/>
            <person name="Hong G."/>
            <person name="Han B."/>
            <person name="Choisne N."/>
            <person name="Demange N."/>
            <person name="Orjeda G."/>
            <person name="Samain S."/>
            <person name="Cattolico L."/>
            <person name="Pelletier E."/>
            <person name="Couloux A."/>
            <person name="Segurens B."/>
            <person name="Wincker P."/>
            <person name="D'Hont A."/>
            <person name="Scarpelli C."/>
            <person name="Weissenbach J."/>
            <person name="Salanoubat M."/>
            <person name="Quetier F."/>
            <person name="Yu Y."/>
            <person name="Kim H.R."/>
            <person name="Rambo T."/>
            <person name="Currie J."/>
            <person name="Collura K."/>
            <person name="Luo M."/>
            <person name="Yang T."/>
            <person name="Ammiraju J.S.S."/>
            <person name="Engler F."/>
            <person name="Soderlund C."/>
            <person name="Wing R.A."/>
            <person name="Palmer L.E."/>
            <person name="de la Bastide M."/>
            <person name="Spiegel L."/>
            <person name="Nascimento L."/>
            <person name="Zutavern T."/>
            <person name="O'Shaughnessy A."/>
            <person name="Dike S."/>
            <person name="Dedhia N."/>
            <person name="Preston R."/>
            <person name="Balija V."/>
            <person name="McCombie W.R."/>
            <person name="Chow T."/>
            <person name="Chen H."/>
            <person name="Chung M."/>
            <person name="Chen C."/>
            <person name="Shaw J."/>
            <person name="Wu H."/>
            <person name="Hsiao K."/>
            <person name="Chao Y."/>
            <person name="Chu M."/>
            <person name="Cheng C."/>
            <person name="Hour A."/>
            <person name="Lee P."/>
            <person name="Lin S."/>
            <person name="Lin Y."/>
            <person name="Liou J."/>
            <person name="Liu S."/>
            <person name="Hsing Y."/>
            <person name="Raghuvanshi S."/>
            <person name="Mohanty A."/>
            <person name="Bharti A.K."/>
            <person name="Gaur A."/>
            <person name="Gupta V."/>
            <person name="Kumar D."/>
            <person name="Ravi V."/>
            <person name="Vij S."/>
            <person name="Kapur A."/>
            <person name="Khurana P."/>
            <person name="Khurana P."/>
            <person name="Khurana J.P."/>
            <person name="Tyagi A.K."/>
            <person name="Gaikwad K."/>
            <person name="Singh A."/>
            <person name="Dalal V."/>
            <person name="Srivastava S."/>
            <person name="Dixit A."/>
            <person name="Pal A.K."/>
            <person name="Ghazi I.A."/>
            <person name="Yadav M."/>
            <person name="Pandit A."/>
            <person name="Bhargava A."/>
            <person name="Sureshbabu K."/>
            <person name="Batra K."/>
            <person name="Sharma T.R."/>
            <person name="Mohapatra T."/>
            <person name="Singh N.K."/>
            <person name="Messing J."/>
            <person name="Nelson A.B."/>
            <person name="Fuks G."/>
            <person name="Kavchok S."/>
            <person name="Keizer G."/>
            <person name="Linton E."/>
            <person name="Llaca V."/>
            <person name="Song R."/>
            <person name="Tanyolac B."/>
            <person name="Young S."/>
            <person name="Ho-Il K."/>
            <person name="Hahn J.H."/>
            <person name="Sangsakoo G."/>
            <person name="Vanavichit A."/>
            <person name="de Mattos Luiz.A.T."/>
            <person name="Zimmer P.D."/>
            <person name="Malone G."/>
            <person name="Dellagostin O."/>
            <person name="de Oliveira A.C."/>
            <person name="Bevan M."/>
            <person name="Bancroft I."/>
            <person name="Minx P."/>
            <person name="Cordum H."/>
            <person name="Wilson R."/>
            <person name="Cheng Z."/>
            <person name="Jin W."/>
            <person name="Jiang J."/>
            <person name="Leong S.A."/>
            <person name="Iwama H."/>
            <person name="Gojobori T."/>
            <person name="Itoh T."/>
            <person name="Niimura Y."/>
            <person name="Fujii Y."/>
            <person name="Habara T."/>
            <person name="Sakai H."/>
            <person name="Sato Y."/>
            <person name="Wilson G."/>
            <person name="Kumar K."/>
            <person name="McCouch S."/>
            <person name="Juretic N."/>
            <person name="Hoen D."/>
            <person name="Wright S."/>
            <person name="Bruskiewich R."/>
            <person name="Bureau T."/>
            <person name="Miyao A."/>
            <person name="Hirochika H."/>
            <person name="Nishikawa T."/>
            <person name="Kadowaki K."/>
            <person name="Sugiura M."/>
            <person name="Burr B."/>
            <person name="Sasaki T."/>
        </authorList>
    </citation>
    <scope>NUCLEOTIDE SEQUENCE [LARGE SCALE GENOMIC DNA]</scope>
    <source>
        <strain evidence="3">cv. Nipponbare</strain>
    </source>
</reference>